<protein>
    <submittedName>
        <fullName evidence="1">Zeta toxin</fullName>
    </submittedName>
</protein>
<dbReference type="Gene3D" id="3.40.50.300">
    <property type="entry name" value="P-loop containing nucleotide triphosphate hydrolases"/>
    <property type="match status" value="1"/>
</dbReference>
<dbReference type="EMBL" id="AMCI01009345">
    <property type="protein sequence ID" value="EJW89653.1"/>
    <property type="molecule type" value="Genomic_DNA"/>
</dbReference>
<sequence>MPIVKKTDVLPERPVIIVLYGVPGSGKTSVATTAEKPFVD</sequence>
<dbReference type="InterPro" id="IPR027417">
    <property type="entry name" value="P-loop_NTPase"/>
</dbReference>
<gene>
    <name evidence="1" type="ORF">EVA_22253</name>
</gene>
<dbReference type="AlphaFoldDB" id="J9F574"/>
<reference evidence="1" key="1">
    <citation type="journal article" date="2012" name="PLoS ONE">
        <title>Gene sets for utilization of primary and secondary nutrition supplies in the distal gut of endangered iberian lynx.</title>
        <authorList>
            <person name="Alcaide M."/>
            <person name="Messina E."/>
            <person name="Richter M."/>
            <person name="Bargiela R."/>
            <person name="Peplies J."/>
            <person name="Huws S.A."/>
            <person name="Newbold C.J."/>
            <person name="Golyshin P.N."/>
            <person name="Simon M.A."/>
            <person name="Lopez G."/>
            <person name="Yakimov M.M."/>
            <person name="Ferrer M."/>
        </authorList>
    </citation>
    <scope>NUCLEOTIDE SEQUENCE</scope>
</reference>
<organism evidence="1">
    <name type="scientific">gut metagenome</name>
    <dbReference type="NCBI Taxonomy" id="749906"/>
    <lineage>
        <taxon>unclassified sequences</taxon>
        <taxon>metagenomes</taxon>
        <taxon>organismal metagenomes</taxon>
    </lineage>
</organism>
<proteinExistence type="predicted"/>
<accession>J9F574</accession>
<comment type="caution">
    <text evidence="1">The sequence shown here is derived from an EMBL/GenBank/DDBJ whole genome shotgun (WGS) entry which is preliminary data.</text>
</comment>
<name>J9F574_9ZZZZ</name>
<evidence type="ECO:0000313" key="1">
    <source>
        <dbReference type="EMBL" id="EJW89653.1"/>
    </source>
</evidence>
<dbReference type="SUPFAM" id="SSF52540">
    <property type="entry name" value="P-loop containing nucleoside triphosphate hydrolases"/>
    <property type="match status" value="1"/>
</dbReference>